<accession>A0AA38W2G7</accession>
<keyword evidence="3" id="KW-1185">Reference proteome</keyword>
<dbReference type="Pfam" id="PF13966">
    <property type="entry name" value="zf-RVT"/>
    <property type="match status" value="1"/>
</dbReference>
<protein>
    <recommendedName>
        <fullName evidence="1">Reverse transcriptase domain-containing protein</fullName>
    </recommendedName>
</protein>
<evidence type="ECO:0000313" key="3">
    <source>
        <dbReference type="Proteomes" id="UP001172457"/>
    </source>
</evidence>
<organism evidence="2 3">
    <name type="scientific">Centaurea solstitialis</name>
    <name type="common">yellow star-thistle</name>
    <dbReference type="NCBI Taxonomy" id="347529"/>
    <lineage>
        <taxon>Eukaryota</taxon>
        <taxon>Viridiplantae</taxon>
        <taxon>Streptophyta</taxon>
        <taxon>Embryophyta</taxon>
        <taxon>Tracheophyta</taxon>
        <taxon>Spermatophyta</taxon>
        <taxon>Magnoliopsida</taxon>
        <taxon>eudicotyledons</taxon>
        <taxon>Gunneridae</taxon>
        <taxon>Pentapetalae</taxon>
        <taxon>asterids</taxon>
        <taxon>campanulids</taxon>
        <taxon>Asterales</taxon>
        <taxon>Asteraceae</taxon>
        <taxon>Carduoideae</taxon>
        <taxon>Cardueae</taxon>
        <taxon>Centaureinae</taxon>
        <taxon>Centaurea</taxon>
    </lineage>
</organism>
<dbReference type="PANTHER" id="PTHR33116">
    <property type="entry name" value="REVERSE TRANSCRIPTASE ZINC-BINDING DOMAIN-CONTAINING PROTEIN-RELATED-RELATED"/>
    <property type="match status" value="1"/>
</dbReference>
<dbReference type="CDD" id="cd01650">
    <property type="entry name" value="RT_nLTR_like"/>
    <property type="match status" value="1"/>
</dbReference>
<gene>
    <name evidence="2" type="ORF">OSB04_un001606</name>
</gene>
<dbReference type="SUPFAM" id="SSF56672">
    <property type="entry name" value="DNA/RNA polymerases"/>
    <property type="match status" value="1"/>
</dbReference>
<dbReference type="PROSITE" id="PS50878">
    <property type="entry name" value="RT_POL"/>
    <property type="match status" value="1"/>
</dbReference>
<sequence>MVKFAIWNIRGLNLASKRKEVKRIICENGLCMCAIVETKVCKGNLRKFCKDIFGNWDWVSNNSVCVGRTRIIVGWDSNKVKMEFFDFSNQVIHGRFFHIDSKKKFFCSLVYAANDVVQRRCLWDQLRKFKHLVNGDAWVVLGDFNVGLDPGDSSRGSSTITRGMSDFRDCVCDIEVEDIRQSGLMFTWVQKPMSDGGSNGLLKKLDRVLGNLKFVGDFPSAYANFLPYGLSDHSPAVVTLQGLCVFKPKPFKFSNHLADKSGFVPLVLRAWCSNVVGCSMFSVVSKLKKVKKDLRKLNVEVGNVFDKVKNFRKELENSQIDIDIEPENGDLRLDGAVYLKALKEALVDEEKVLRQRSKVQWLREGDANTSYFHSVVKSRTNKARIDEVADIEGNRFFGEAVPDQFVKHFKSILGSSDIVQPIFDPDSLFLKKLSKGQSEAMIRPVEDKEIKDALFDIDDIKAPGPDGFSSCFFKKSWHVIGAEVCDAIKEFFYNGKLLGEVNATVIALVPKSQSPSSVADYRPIACCNVLYKCISKILVNRIKDSLSFLVDPNQSAFIPNRQICDNVLLAQELMRGYHRQRGVRRCAFKVDIQKAYDTVNWEFLECILKNFGFHPCMVAWIMKCVSSASFTIRVNGDHFGFFPGKRGIRQGDPLSPYLFTLVMEILTLIVKREVRSCEEFKFHPRCEKIGLTHLCFADDLLMFCYGNVESVMVLKNALLKFGEFSGLKPSMGKSTAFLGNVVGLNRVEILKVLPFKLGSLPVRYLGVPLISTRLYHKDCLGLIEKVKKRVLDWKNKWLSFAGRLQLINSVLSSISVYWASLFLLPVSVVKEIERLLRSFLWSSGEAIKGKAKVKWGNVCLPREKGGLGVRSLRVWNRTLLAKQVWKIIDNNDSLWVKWIHEYRLKGKNFWEVGNVFDASWFWRKAVMIRNQFRDQIVHLIGDGKGTSLWFDNWHSVGPLSNFVTRREIYMAGLSLDLKVNDIVVDGLWMWPAILWSKHGSLLQQYAPVLKPNVRDKVQWKCKNGKYVDFSVSAVWSDVFVAKEDVNWYNLVWFSQGIPRHAFFLWLAIKERLRTMDRLVNWRIKDVNACVLCSEGLESHSHLFVDCVYSKEVWNCLEGVSGVYNLIQRMEGVPNKWHELIVELSRVKAGNSIWSVIHRLVFAAVVYFIWQERNNRLHSDACRPAVKLARQIFELIQMKLVGLKVKNGAHVRRAAEIWNLGVENDGFCFKDTATDVFVGTRSEVGFGSLDMDIVGPLSLNFGILLIQLKQKRCGGYWAAISSVWCWNDHDLEVDWKLDSCQFVFDLEGEFKNGDWNDCNSYSDVLESIE</sequence>
<dbReference type="PANTHER" id="PTHR33116:SF84">
    <property type="entry name" value="RNA-DIRECTED DNA POLYMERASE"/>
    <property type="match status" value="1"/>
</dbReference>
<evidence type="ECO:0000259" key="1">
    <source>
        <dbReference type="PROSITE" id="PS50878"/>
    </source>
</evidence>
<dbReference type="InterPro" id="IPR000477">
    <property type="entry name" value="RT_dom"/>
</dbReference>
<dbReference type="SUPFAM" id="SSF56219">
    <property type="entry name" value="DNase I-like"/>
    <property type="match status" value="1"/>
</dbReference>
<comment type="caution">
    <text evidence="2">The sequence shown here is derived from an EMBL/GenBank/DDBJ whole genome shotgun (WGS) entry which is preliminary data.</text>
</comment>
<name>A0AA38W2G7_9ASTR</name>
<dbReference type="InterPro" id="IPR026960">
    <property type="entry name" value="RVT-Znf"/>
</dbReference>
<feature type="domain" description="Reverse transcriptase" evidence="1">
    <location>
        <begin position="490"/>
        <end position="769"/>
    </location>
</feature>
<proteinExistence type="predicted"/>
<dbReference type="Pfam" id="PF00078">
    <property type="entry name" value="RVT_1"/>
    <property type="match status" value="1"/>
</dbReference>
<dbReference type="EMBL" id="JARYMX010000372">
    <property type="protein sequence ID" value="KAJ9535294.1"/>
    <property type="molecule type" value="Genomic_DNA"/>
</dbReference>
<dbReference type="InterPro" id="IPR043502">
    <property type="entry name" value="DNA/RNA_pol_sf"/>
</dbReference>
<dbReference type="Gene3D" id="3.60.10.10">
    <property type="entry name" value="Endonuclease/exonuclease/phosphatase"/>
    <property type="match status" value="1"/>
</dbReference>
<dbReference type="Proteomes" id="UP001172457">
    <property type="component" value="Unassembled WGS sequence"/>
</dbReference>
<evidence type="ECO:0000313" key="2">
    <source>
        <dbReference type="EMBL" id="KAJ9535294.1"/>
    </source>
</evidence>
<reference evidence="2" key="1">
    <citation type="submission" date="2023-03" db="EMBL/GenBank/DDBJ databases">
        <title>Chromosome-scale reference genome and RAD-based genetic map of yellow starthistle (Centaurea solstitialis) reveal putative structural variation and QTLs associated with invader traits.</title>
        <authorList>
            <person name="Reatini B."/>
            <person name="Cang F.A."/>
            <person name="Jiang Q."/>
            <person name="Mckibben M.T.W."/>
            <person name="Barker M.S."/>
            <person name="Rieseberg L.H."/>
            <person name="Dlugosch K.M."/>
        </authorList>
    </citation>
    <scope>NUCLEOTIDE SEQUENCE</scope>
    <source>
        <strain evidence="2">CAN-66</strain>
        <tissue evidence="2">Leaf</tissue>
    </source>
</reference>
<dbReference type="InterPro" id="IPR036691">
    <property type="entry name" value="Endo/exonu/phosph_ase_sf"/>
</dbReference>